<evidence type="ECO:0000259" key="3">
    <source>
        <dbReference type="SMART" id="SM00829"/>
    </source>
</evidence>
<organism evidence="4 5">
    <name type="scientific">Chitinophaga niabensis</name>
    <dbReference type="NCBI Taxonomy" id="536979"/>
    <lineage>
        <taxon>Bacteria</taxon>
        <taxon>Pseudomonadati</taxon>
        <taxon>Bacteroidota</taxon>
        <taxon>Chitinophagia</taxon>
        <taxon>Chitinophagales</taxon>
        <taxon>Chitinophagaceae</taxon>
        <taxon>Chitinophaga</taxon>
    </lineage>
</organism>
<dbReference type="RefSeq" id="WP_074238557.1">
    <property type="nucleotide sequence ID" value="NZ_FSRA01000001.1"/>
</dbReference>
<dbReference type="AlphaFoldDB" id="A0A1N6E9V5"/>
<keyword evidence="2" id="KW-0560">Oxidoreductase</keyword>
<dbReference type="Gene3D" id="3.90.180.10">
    <property type="entry name" value="Medium-chain alcohol dehydrogenases, catalytic domain"/>
    <property type="match status" value="1"/>
</dbReference>
<evidence type="ECO:0000256" key="1">
    <source>
        <dbReference type="ARBA" id="ARBA00022857"/>
    </source>
</evidence>
<evidence type="ECO:0000313" key="5">
    <source>
        <dbReference type="Proteomes" id="UP000185003"/>
    </source>
</evidence>
<sequence>MKAVAVNEFKTLPQVMDLPEPAVKEGTIKIKLTAAGLNPFDWKTIDGIMQDHMPHVFPLIIGADGAGVVTEVGAGITRFKIGDKVYGQVLHAPVGEGSYAEYVVVPETAAISLAPETIPLEDAAAAPTAGMTALQLLEKAGLQSGQSVLLIGATGGVGTFTTQLANAKGIRVIATASSPAQAERLTALGAAATINYKETSLDEEVRKLYPDGVDALIDLVSNKVDFHKMTTLVKPEGYAFTTQFVADKESLKAQHLHGGNFETKSSPAALDALRQVIDAGEVNIPIERKISLEQAPAAIAESRQLKSKGKTIILIS</sequence>
<evidence type="ECO:0000313" key="4">
    <source>
        <dbReference type="EMBL" id="SIN79792.1"/>
    </source>
</evidence>
<dbReference type="SUPFAM" id="SSF51735">
    <property type="entry name" value="NAD(P)-binding Rossmann-fold domains"/>
    <property type="match status" value="1"/>
</dbReference>
<keyword evidence="1" id="KW-0521">NADP</keyword>
<reference evidence="4 5" key="1">
    <citation type="submission" date="2016-11" db="EMBL/GenBank/DDBJ databases">
        <authorList>
            <person name="Jaros S."/>
            <person name="Januszkiewicz K."/>
            <person name="Wedrychowicz H."/>
        </authorList>
    </citation>
    <scope>NUCLEOTIDE SEQUENCE [LARGE SCALE GENOMIC DNA]</scope>
    <source>
        <strain evidence="4 5">DSM 24787</strain>
    </source>
</reference>
<accession>A0A1N6E9V5</accession>
<dbReference type="PANTHER" id="PTHR48106:SF18">
    <property type="entry name" value="QUINONE OXIDOREDUCTASE PIG3"/>
    <property type="match status" value="1"/>
</dbReference>
<dbReference type="InterPro" id="IPR013154">
    <property type="entry name" value="ADH-like_N"/>
</dbReference>
<dbReference type="Gene3D" id="3.40.50.720">
    <property type="entry name" value="NAD(P)-binding Rossmann-like Domain"/>
    <property type="match status" value="1"/>
</dbReference>
<dbReference type="EMBL" id="FSRA01000001">
    <property type="protein sequence ID" value="SIN79792.1"/>
    <property type="molecule type" value="Genomic_DNA"/>
</dbReference>
<dbReference type="InterPro" id="IPR011032">
    <property type="entry name" value="GroES-like_sf"/>
</dbReference>
<proteinExistence type="predicted"/>
<dbReference type="PANTHER" id="PTHR48106">
    <property type="entry name" value="QUINONE OXIDOREDUCTASE PIG3-RELATED"/>
    <property type="match status" value="1"/>
</dbReference>
<dbReference type="Pfam" id="PF00107">
    <property type="entry name" value="ADH_zinc_N"/>
    <property type="match status" value="1"/>
</dbReference>
<dbReference type="InterPro" id="IPR013149">
    <property type="entry name" value="ADH-like_C"/>
</dbReference>
<dbReference type="CDD" id="cd05289">
    <property type="entry name" value="MDR_like_2"/>
    <property type="match status" value="1"/>
</dbReference>
<dbReference type="InterPro" id="IPR036291">
    <property type="entry name" value="NAD(P)-bd_dom_sf"/>
</dbReference>
<name>A0A1N6E9V5_9BACT</name>
<gene>
    <name evidence="4" type="ORF">SAMN04488055_1414</name>
</gene>
<dbReference type="OrthoDB" id="634508at2"/>
<protein>
    <submittedName>
        <fullName evidence="4">NADPH:quinone reductase</fullName>
    </submittedName>
</protein>
<dbReference type="SUPFAM" id="SSF50129">
    <property type="entry name" value="GroES-like"/>
    <property type="match status" value="1"/>
</dbReference>
<dbReference type="InterPro" id="IPR020843">
    <property type="entry name" value="ER"/>
</dbReference>
<feature type="domain" description="Enoyl reductase (ER)" evidence="3">
    <location>
        <begin position="5"/>
        <end position="313"/>
    </location>
</feature>
<keyword evidence="5" id="KW-1185">Reference proteome</keyword>
<dbReference type="SMART" id="SM00829">
    <property type="entry name" value="PKS_ER"/>
    <property type="match status" value="1"/>
</dbReference>
<dbReference type="GO" id="GO:0070402">
    <property type="term" value="F:NADPH binding"/>
    <property type="evidence" value="ECO:0007669"/>
    <property type="project" value="TreeGrafter"/>
</dbReference>
<dbReference type="Proteomes" id="UP000185003">
    <property type="component" value="Unassembled WGS sequence"/>
</dbReference>
<evidence type="ECO:0000256" key="2">
    <source>
        <dbReference type="ARBA" id="ARBA00023002"/>
    </source>
</evidence>
<dbReference type="STRING" id="536979.SAMN04488055_1414"/>
<dbReference type="GO" id="GO:0016651">
    <property type="term" value="F:oxidoreductase activity, acting on NAD(P)H"/>
    <property type="evidence" value="ECO:0007669"/>
    <property type="project" value="TreeGrafter"/>
</dbReference>
<dbReference type="Pfam" id="PF08240">
    <property type="entry name" value="ADH_N"/>
    <property type="match status" value="1"/>
</dbReference>